<feature type="domain" description="DUF3991" evidence="1">
    <location>
        <begin position="141"/>
        <end position="212"/>
    </location>
</feature>
<keyword evidence="3" id="KW-1185">Reference proteome</keyword>
<dbReference type="Gene3D" id="3.40.1360.10">
    <property type="match status" value="1"/>
</dbReference>
<evidence type="ECO:0000313" key="3">
    <source>
        <dbReference type="Proteomes" id="UP000027600"/>
    </source>
</evidence>
<dbReference type="CDD" id="cd01029">
    <property type="entry name" value="TOPRIM_primases"/>
    <property type="match status" value="1"/>
</dbReference>
<dbReference type="InterPro" id="IPR034154">
    <property type="entry name" value="TOPRIM_DnaG/twinkle"/>
</dbReference>
<dbReference type="Proteomes" id="UP000027600">
    <property type="component" value="Chromosome I"/>
</dbReference>
<dbReference type="EMBL" id="HF545616">
    <property type="protein sequence ID" value="CCO05405.1"/>
    <property type="molecule type" value="Genomic_DNA"/>
</dbReference>
<sequence length="353" mass="40748">MIDRRYESGKSFVMYSKEELEAARRTDMVTFLESHEGFSFKSSGGWYIGIEHDSLKINPDRYTWHWYSRDLFGKGAIDWLCKVDGYDFKEAVSRLIGNTSIRASPEMRKAVISEQHYQKKTKKAEFKAPPPMQGKWRELFAYLNITRKLPADIINYCVSNKLIYLDVKKRAIFCGYDKFGSMKFAEAKITNTYNKYYPQNIEGSMKEYSFYIPAKPNAYGYDPTKLYVFEAPIDLLSHGALMQLSMKKQCTAVGMSEMYRSDCWLGINRVSLSGCSDIALKQRLSDDPRIKQIVFCLDNDERGRQATEKLMSDYSANYTVKVSIPPYGKDWNDTLKAVVSAHSKQTDKTKTEE</sequence>
<evidence type="ECO:0000259" key="1">
    <source>
        <dbReference type="Pfam" id="PF13154"/>
    </source>
</evidence>
<protein>
    <recommendedName>
        <fullName evidence="1">DUF3991 domain-containing protein</fullName>
    </recommendedName>
</protein>
<dbReference type="InterPro" id="IPR036977">
    <property type="entry name" value="DNA_primase_Znf_CHC2"/>
</dbReference>
<reference evidence="2 3" key="1">
    <citation type="journal article" date="2014" name="Int. J. Syst. Evol. Microbiol.">
        <title>Complete genome of a new Firmicutes species belonging to the dominant human colonic microbiota ('Ruminococcus bicirculans') reveals two chromosomes and a selective capacity to utilize plant glucans.</title>
        <authorList>
            <consortium name="NISC Comparative Sequencing Program"/>
            <person name="Wegmann U."/>
            <person name="Louis P."/>
            <person name="Goesmann A."/>
            <person name="Henrissat B."/>
            <person name="Duncan S.H."/>
            <person name="Flint H.J."/>
        </authorList>
    </citation>
    <scope>NUCLEOTIDE SEQUENCE [LARGE SCALE GENOMIC DNA]</scope>
    <source>
        <strain evidence="2 3">80/3</strain>
    </source>
</reference>
<evidence type="ECO:0000313" key="2">
    <source>
        <dbReference type="EMBL" id="CCO05405.1"/>
    </source>
</evidence>
<dbReference type="Gene3D" id="3.90.580.10">
    <property type="entry name" value="Zinc finger, CHC2-type domain"/>
    <property type="match status" value="1"/>
</dbReference>
<dbReference type="Pfam" id="PF13154">
    <property type="entry name" value="DUF3991"/>
    <property type="match status" value="1"/>
</dbReference>
<dbReference type="InterPro" id="IPR025054">
    <property type="entry name" value="DUF3991"/>
</dbReference>
<dbReference type="Pfam" id="PF13155">
    <property type="entry name" value="Toprim_2"/>
    <property type="match status" value="1"/>
</dbReference>
<accession>A0ABM9QHK5</accession>
<proteinExistence type="predicted"/>
<dbReference type="SUPFAM" id="SSF57783">
    <property type="entry name" value="Zinc beta-ribbon"/>
    <property type="match status" value="1"/>
</dbReference>
<name>A0ABM9QHK5_9FIRM</name>
<gene>
    <name evidence="2" type="ORF">RBI_I01703</name>
</gene>
<organism evidence="2 3">
    <name type="scientific">Ruminococcus bicirculans</name>
    <name type="common">ex Wegman et al. 2014</name>
    <dbReference type="NCBI Taxonomy" id="1160721"/>
    <lineage>
        <taxon>Bacteria</taxon>
        <taxon>Bacillati</taxon>
        <taxon>Bacillota</taxon>
        <taxon>Clostridia</taxon>
        <taxon>Eubacteriales</taxon>
        <taxon>Oscillospiraceae</taxon>
        <taxon>Ruminococcus</taxon>
    </lineage>
</organism>
<dbReference type="RefSeq" id="WP_038672357.1">
    <property type="nucleotide sequence ID" value="NZ_HF545616.1"/>
</dbReference>